<feature type="compositionally biased region" description="Basic and acidic residues" evidence="1">
    <location>
        <begin position="252"/>
        <end position="278"/>
    </location>
</feature>
<evidence type="ECO:0000313" key="3">
    <source>
        <dbReference type="Proteomes" id="UP000095192"/>
    </source>
</evidence>
<reference evidence="2 3" key="1">
    <citation type="journal article" date="2016" name="BMC Genomics">
        <title>Comparative genomics reveals Cyclospora cayetanensis possesses coccidia-like metabolism and invasion components but unique surface antigens.</title>
        <authorList>
            <person name="Liu S."/>
            <person name="Wang L."/>
            <person name="Zheng H."/>
            <person name="Xu Z."/>
            <person name="Roellig D.M."/>
            <person name="Li N."/>
            <person name="Frace M.A."/>
            <person name="Tang K."/>
            <person name="Arrowood M.J."/>
            <person name="Moss D.M."/>
            <person name="Zhang L."/>
            <person name="Feng Y."/>
            <person name="Xiao L."/>
        </authorList>
    </citation>
    <scope>NUCLEOTIDE SEQUENCE [LARGE SCALE GENOMIC DNA]</scope>
    <source>
        <strain evidence="2 3">CHN_HEN01</strain>
    </source>
</reference>
<feature type="region of interest" description="Disordered" evidence="1">
    <location>
        <begin position="212"/>
        <end position="278"/>
    </location>
</feature>
<feature type="compositionally biased region" description="Basic and acidic residues" evidence="1">
    <location>
        <begin position="758"/>
        <end position="773"/>
    </location>
</feature>
<feature type="region of interest" description="Disordered" evidence="1">
    <location>
        <begin position="520"/>
        <end position="548"/>
    </location>
</feature>
<proteinExistence type="predicted"/>
<organism evidence="2 3">
    <name type="scientific">Cyclospora cayetanensis</name>
    <dbReference type="NCBI Taxonomy" id="88456"/>
    <lineage>
        <taxon>Eukaryota</taxon>
        <taxon>Sar</taxon>
        <taxon>Alveolata</taxon>
        <taxon>Apicomplexa</taxon>
        <taxon>Conoidasida</taxon>
        <taxon>Coccidia</taxon>
        <taxon>Eucoccidiorida</taxon>
        <taxon>Eimeriorina</taxon>
        <taxon>Eimeriidae</taxon>
        <taxon>Cyclospora</taxon>
    </lineage>
</organism>
<name>A0A1D3CUY7_9EIME</name>
<protein>
    <submittedName>
        <fullName evidence="2">AT hook motif-containing protein</fullName>
    </submittedName>
</protein>
<feature type="region of interest" description="Disordered" evidence="1">
    <location>
        <begin position="1"/>
        <end position="21"/>
    </location>
</feature>
<comment type="caution">
    <text evidence="2">The sequence shown here is derived from an EMBL/GenBank/DDBJ whole genome shotgun (WGS) entry which is preliminary data.</text>
</comment>
<dbReference type="VEuPathDB" id="ToxoDB:LOC34621989"/>
<dbReference type="Proteomes" id="UP000095192">
    <property type="component" value="Unassembled WGS sequence"/>
</dbReference>
<evidence type="ECO:0000256" key="1">
    <source>
        <dbReference type="SAM" id="MobiDB-lite"/>
    </source>
</evidence>
<feature type="region of interest" description="Disordered" evidence="1">
    <location>
        <begin position="683"/>
        <end position="773"/>
    </location>
</feature>
<accession>A0A1D3CUY7</accession>
<feature type="region of interest" description="Disordered" evidence="1">
    <location>
        <begin position="392"/>
        <end position="425"/>
    </location>
</feature>
<gene>
    <name evidence="2" type="ORF">cyc_05671</name>
</gene>
<feature type="region of interest" description="Disordered" evidence="1">
    <location>
        <begin position="620"/>
        <end position="639"/>
    </location>
</feature>
<keyword evidence="3" id="KW-1185">Reference proteome</keyword>
<feature type="compositionally biased region" description="Basic and acidic residues" evidence="1">
    <location>
        <begin position="536"/>
        <end position="548"/>
    </location>
</feature>
<feature type="compositionally biased region" description="Polar residues" evidence="1">
    <location>
        <begin position="1"/>
        <end position="10"/>
    </location>
</feature>
<feature type="compositionally biased region" description="Basic and acidic residues" evidence="1">
    <location>
        <begin position="646"/>
        <end position="662"/>
    </location>
</feature>
<dbReference type="EMBL" id="JROU02001850">
    <property type="protein sequence ID" value="OEH75013.1"/>
    <property type="molecule type" value="Genomic_DNA"/>
</dbReference>
<evidence type="ECO:0000313" key="2">
    <source>
        <dbReference type="EMBL" id="OEH75013.1"/>
    </source>
</evidence>
<dbReference type="VEuPathDB" id="ToxoDB:cyc_05671"/>
<feature type="compositionally biased region" description="Acidic residues" evidence="1">
    <location>
        <begin position="406"/>
        <end position="422"/>
    </location>
</feature>
<feature type="region of interest" description="Disordered" evidence="1">
    <location>
        <begin position="646"/>
        <end position="669"/>
    </location>
</feature>
<dbReference type="AlphaFoldDB" id="A0A1D3CUY7"/>
<dbReference type="InParanoid" id="A0A1D3CUY7"/>
<sequence length="773" mass="88321">MGIPSKASNGSEEEASAPGAPVLRLVSQPSFNVALPARLHLGSGSGGSGGSNTVSVQHEGFYEEIDSAENGNLRWGRKKANDGSWVEKWAVQTVPQQEPQARVLEFGQSQGRNYRTNERWVSRWEDTARERRVEKVVQELRPQHKDEEQEGEQEREQAILQVWEEEETEDRLTGQELELFEETRGSETRGRLQRREADGRVLYQALWRETAGGQEAWSEETTFHSDGSKTGTKKGTDPSGTSWEEEWQEQPDATRDSVRRRRTENSRMEERRGVRRSHPDNQLEEYCTTVQVTVKEGCAVECTDTWVRPAEGGPGKARGSQRKETQIFSDGKVVSVEVANEEWEDTGDEFSADLWVEETLVKHQGGATHRSKRQEHDTRQLDLSVGNLWGRKKGSRRKDGMQWGEQWEETQEIPETETEEPEAGQQRVNLHILLPGGEVTSREVVVLQTQPLRRRRRFDDKWWREAHGNSWGTKEGVEDSGAVLRENWYDNGGEKQVDRWKEMPDGSKKGEKFGSKVDGTQWRESWGCGPGGSDSWVDKSWEEPDREREGGAKFIEKVERHANGDEQTLKEGNEWIRSDQCDRAVTSWFEERFGVVDGLEEKWAVKRGGNEEGEWMERWRETPQEKDAEKTGWNRQGDAWEERWRETFDGDQKTETWAEKKGSNAQGESWLETWQERWGWKTAHKEATSASGARRVERWGEQFFDDGSGQKWAQHWQEGPPSSPGGSSPGSTGKSWGDRWGPGGLGGHRWGEEWGDGGCRKWAHDTPGRPEGC</sequence>